<evidence type="ECO:0000256" key="4">
    <source>
        <dbReference type="SAM" id="MobiDB-lite"/>
    </source>
</evidence>
<feature type="compositionally biased region" description="Gly residues" evidence="4">
    <location>
        <begin position="237"/>
        <end position="256"/>
    </location>
</feature>
<organism evidence="8 10">
    <name type="scientific">Dinothrombium tinctorium</name>
    <dbReference type="NCBI Taxonomy" id="1965070"/>
    <lineage>
        <taxon>Eukaryota</taxon>
        <taxon>Metazoa</taxon>
        <taxon>Ecdysozoa</taxon>
        <taxon>Arthropoda</taxon>
        <taxon>Chelicerata</taxon>
        <taxon>Arachnida</taxon>
        <taxon>Acari</taxon>
        <taxon>Acariformes</taxon>
        <taxon>Trombidiformes</taxon>
        <taxon>Prostigmata</taxon>
        <taxon>Anystina</taxon>
        <taxon>Parasitengona</taxon>
        <taxon>Trombidioidea</taxon>
        <taxon>Trombidiidae</taxon>
        <taxon>Dinothrombium</taxon>
    </lineage>
</organism>
<feature type="domain" description="CCHC-type" evidence="6">
    <location>
        <begin position="183"/>
        <end position="198"/>
    </location>
</feature>
<feature type="compositionally biased region" description="Basic and acidic residues" evidence="4">
    <location>
        <begin position="217"/>
        <end position="227"/>
    </location>
</feature>
<dbReference type="PROSITE" id="PS50158">
    <property type="entry name" value="ZF_CCHC"/>
    <property type="match status" value="2"/>
</dbReference>
<comment type="caution">
    <text evidence="8">The sequence shown here is derived from an EMBL/GenBank/DDBJ whole genome shotgun (WGS) entry which is preliminary data.</text>
</comment>
<dbReference type="Gene3D" id="3.30.70.330">
    <property type="match status" value="1"/>
</dbReference>
<dbReference type="InterPro" id="IPR012677">
    <property type="entry name" value="Nucleotide-bd_a/b_plait_sf"/>
</dbReference>
<dbReference type="SUPFAM" id="SSF54928">
    <property type="entry name" value="RNA-binding domain, RBD"/>
    <property type="match status" value="1"/>
</dbReference>
<feature type="compositionally biased region" description="Low complexity" evidence="4">
    <location>
        <begin position="260"/>
        <end position="275"/>
    </location>
</feature>
<reference evidence="8 10" key="1">
    <citation type="journal article" date="2018" name="Gigascience">
        <title>Genomes of trombidid mites reveal novel predicted allergens and laterally-transferred genes associated with secondary metabolism.</title>
        <authorList>
            <person name="Dong X."/>
            <person name="Chaisiri K."/>
            <person name="Xia D."/>
            <person name="Armstrong S.D."/>
            <person name="Fang Y."/>
            <person name="Donnelly M.J."/>
            <person name="Kadowaki T."/>
            <person name="McGarry J.W."/>
            <person name="Darby A.C."/>
            <person name="Makepeace B.L."/>
        </authorList>
    </citation>
    <scope>NUCLEOTIDE SEQUENCE [LARGE SCALE GENOMIC DNA]</scope>
    <source>
        <strain evidence="8">UoL-WK</strain>
    </source>
</reference>
<evidence type="ECO:0000313" key="7">
    <source>
        <dbReference type="EMBL" id="RWS14543.1"/>
    </source>
</evidence>
<dbReference type="PROSITE" id="PS50102">
    <property type="entry name" value="RRM"/>
    <property type="match status" value="1"/>
</dbReference>
<dbReference type="SUPFAM" id="SSF57756">
    <property type="entry name" value="Retrovirus zinc finger-like domains"/>
    <property type="match status" value="1"/>
</dbReference>
<dbReference type="STRING" id="1965070.A0A3S3PRK0"/>
<keyword evidence="2" id="KW-0479">Metal-binding</keyword>
<evidence type="ECO:0000313" key="10">
    <source>
        <dbReference type="Proteomes" id="UP000285301"/>
    </source>
</evidence>
<evidence type="ECO:0000256" key="3">
    <source>
        <dbReference type="PROSITE-ProRule" id="PRU00176"/>
    </source>
</evidence>
<keyword evidence="2" id="KW-0862">Zinc</keyword>
<dbReference type="SMART" id="SM00360">
    <property type="entry name" value="RRM"/>
    <property type="match status" value="1"/>
</dbReference>
<evidence type="ECO:0000259" key="6">
    <source>
        <dbReference type="PROSITE" id="PS50158"/>
    </source>
</evidence>
<dbReference type="EMBL" id="NCKU01000694">
    <property type="protein sequence ID" value="RWS14543.1"/>
    <property type="molecule type" value="Genomic_DNA"/>
</dbReference>
<dbReference type="InterPro" id="IPR000504">
    <property type="entry name" value="RRM_dom"/>
</dbReference>
<keyword evidence="2" id="KW-0863">Zinc-finger</keyword>
<name>A0A3S3PRK0_9ACAR</name>
<dbReference type="GO" id="GO:0003723">
    <property type="term" value="F:RNA binding"/>
    <property type="evidence" value="ECO:0007669"/>
    <property type="project" value="UniProtKB-UniRule"/>
</dbReference>
<dbReference type="AlphaFoldDB" id="A0A3S3PRK0"/>
<feature type="compositionally biased region" description="Polar residues" evidence="4">
    <location>
        <begin position="10"/>
        <end position="22"/>
    </location>
</feature>
<dbReference type="SMART" id="SM00343">
    <property type="entry name" value="ZnF_C2HC"/>
    <property type="match status" value="2"/>
</dbReference>
<feature type="region of interest" description="Disordered" evidence="4">
    <location>
        <begin position="1"/>
        <end position="22"/>
    </location>
</feature>
<dbReference type="Gene3D" id="4.10.60.10">
    <property type="entry name" value="Zinc finger, CCHC-type"/>
    <property type="match status" value="2"/>
</dbReference>
<evidence type="ECO:0000313" key="9">
    <source>
        <dbReference type="EMBL" id="RWS17843.1"/>
    </source>
</evidence>
<protein>
    <submittedName>
        <fullName evidence="8">CnjB protein-like protein</fullName>
    </submittedName>
</protein>
<accession>A0A3S3PRK0</accession>
<feature type="compositionally biased region" description="Basic and acidic residues" evidence="4">
    <location>
        <begin position="293"/>
        <end position="307"/>
    </location>
</feature>
<feature type="domain" description="RRM" evidence="5">
    <location>
        <begin position="77"/>
        <end position="153"/>
    </location>
</feature>
<dbReference type="InterPro" id="IPR035979">
    <property type="entry name" value="RBD_domain_sf"/>
</dbReference>
<dbReference type="GO" id="GO:0008270">
    <property type="term" value="F:zinc ion binding"/>
    <property type="evidence" value="ECO:0007669"/>
    <property type="project" value="UniProtKB-KW"/>
</dbReference>
<reference evidence="8" key="2">
    <citation type="submission" date="2018-11" db="EMBL/GenBank/DDBJ databases">
        <title>Trombidioid mite genomics.</title>
        <authorList>
            <person name="Dong X."/>
        </authorList>
    </citation>
    <scope>NUCLEOTIDE SEQUENCE</scope>
    <source>
        <strain evidence="8">UoL-WK</strain>
    </source>
</reference>
<dbReference type="EMBL" id="NCKU01000030">
    <property type="protein sequence ID" value="RWS17843.1"/>
    <property type="molecule type" value="Genomic_DNA"/>
</dbReference>
<dbReference type="Proteomes" id="UP000285301">
    <property type="component" value="Unassembled WGS sequence"/>
</dbReference>
<dbReference type="EMBL" id="NCKU01000031">
    <property type="protein sequence ID" value="RWS17828.1"/>
    <property type="molecule type" value="Genomic_DNA"/>
</dbReference>
<feature type="domain" description="CCHC-type" evidence="6">
    <location>
        <begin position="207"/>
        <end position="224"/>
    </location>
</feature>
<dbReference type="InterPro" id="IPR001878">
    <property type="entry name" value="Znf_CCHC"/>
</dbReference>
<gene>
    <name evidence="9" type="ORF">B4U79_02870</name>
    <name evidence="7" type="ORF">B4U79_13526</name>
    <name evidence="8" type="ORF">B4U79_13802</name>
</gene>
<keyword evidence="1 3" id="KW-0694">RNA-binding</keyword>
<evidence type="ECO:0000259" key="5">
    <source>
        <dbReference type="PROSITE" id="PS50102"/>
    </source>
</evidence>
<keyword evidence="10" id="KW-1185">Reference proteome</keyword>
<dbReference type="InterPro" id="IPR036875">
    <property type="entry name" value="Znf_CCHC_sf"/>
</dbReference>
<dbReference type="Pfam" id="PF00098">
    <property type="entry name" value="zf-CCHC"/>
    <property type="match status" value="2"/>
</dbReference>
<evidence type="ECO:0000256" key="1">
    <source>
        <dbReference type="ARBA" id="ARBA00022884"/>
    </source>
</evidence>
<sequence length="399" mass="42313">MDGWDDIPTTGGSEMASQSSGWDLNSSSFDNTSMVGNTSMNSGFGTANSSASAWGSSSAAGSVHTISAHKTPVSIPAHLQVERLLVETSIEQLRSIFGRYGILTRVVVDYRIDEDKAMAWIDYKDERSCEHAIRIENNRKMGKGNIVVQKCTNVASNDSGGGGFGGKPRKSWGDSGANDSWTCFKCNQEGHFSRECPNAPKGGGGGRKCYNCNQEGHTSRDCPEPKKPKNNWNSGGFDSGNTGGNSWGVSESGGGSNTADWGSSSTTDWGSSSTTADWGTSSNDNNSDPWGRGNDRYKPYDSNRGRDNGGSSWGDSGGNNDSIPWGDDNKSSAPSWGNDASSADSKSSTVDWGTDWGSGSSSNVKTEESKESAGFDDWGTSSSDTKDNNNDQPAIDDWA</sequence>
<feature type="region of interest" description="Disordered" evidence="4">
    <location>
        <begin position="216"/>
        <end position="399"/>
    </location>
</feature>
<evidence type="ECO:0000256" key="2">
    <source>
        <dbReference type="PROSITE-ProRule" id="PRU00047"/>
    </source>
</evidence>
<proteinExistence type="predicted"/>
<dbReference type="OrthoDB" id="6509691at2759"/>
<feature type="compositionally biased region" description="Polar residues" evidence="4">
    <location>
        <begin position="276"/>
        <end position="288"/>
    </location>
</feature>
<dbReference type="CDD" id="cd00590">
    <property type="entry name" value="RRM_SF"/>
    <property type="match status" value="1"/>
</dbReference>
<evidence type="ECO:0000313" key="8">
    <source>
        <dbReference type="EMBL" id="RWS17828.1"/>
    </source>
</evidence>
<feature type="compositionally biased region" description="Polar residues" evidence="4">
    <location>
        <begin position="331"/>
        <end position="351"/>
    </location>
</feature>